<dbReference type="GO" id="GO:0051959">
    <property type="term" value="F:dynein light intermediate chain binding"/>
    <property type="evidence" value="ECO:0007669"/>
    <property type="project" value="InterPro"/>
</dbReference>
<dbReference type="PANTHER" id="PTHR22878:SF63">
    <property type="entry name" value="DYNEIN AXONEMAL HEAVY CHAIN 10"/>
    <property type="match status" value="1"/>
</dbReference>
<dbReference type="GO" id="GO:0030286">
    <property type="term" value="C:dynein complex"/>
    <property type="evidence" value="ECO:0007669"/>
    <property type="project" value="InterPro"/>
</dbReference>
<feature type="domain" description="Dynein heavy chain tail" evidence="1">
    <location>
        <begin position="57"/>
        <end position="622"/>
    </location>
</feature>
<evidence type="ECO:0000259" key="1">
    <source>
        <dbReference type="Pfam" id="PF08385"/>
    </source>
</evidence>
<reference evidence="2" key="1">
    <citation type="submission" date="2025-08" db="UniProtKB">
        <authorList>
            <consortium name="Ensembl"/>
        </authorList>
    </citation>
    <scope>IDENTIFICATION</scope>
</reference>
<protein>
    <recommendedName>
        <fullName evidence="1">Dynein heavy chain tail domain-containing protein</fullName>
    </recommendedName>
</protein>
<proteinExistence type="predicted"/>
<dbReference type="InterPro" id="IPR013594">
    <property type="entry name" value="Dynein_heavy_tail"/>
</dbReference>
<dbReference type="GO" id="GO:0007018">
    <property type="term" value="P:microtubule-based movement"/>
    <property type="evidence" value="ECO:0007669"/>
    <property type="project" value="InterPro"/>
</dbReference>
<name>A0A8C3QUX3_9PASS</name>
<dbReference type="Pfam" id="PF08385">
    <property type="entry name" value="DHC_N1"/>
    <property type="match status" value="1"/>
</dbReference>
<evidence type="ECO:0000313" key="2">
    <source>
        <dbReference type="Ensembl" id="ENSCRFP00000011556.1"/>
    </source>
</evidence>
<dbReference type="Ensembl" id="ENSCRFT00000011957.1">
    <property type="protein sequence ID" value="ENSCRFP00000011556.1"/>
    <property type="gene ID" value="ENSCRFG00000008959.1"/>
</dbReference>
<keyword evidence="3" id="KW-1185">Reference proteome</keyword>
<dbReference type="AlphaFoldDB" id="A0A8C3QUX3"/>
<evidence type="ECO:0000313" key="3">
    <source>
        <dbReference type="Proteomes" id="UP000694396"/>
    </source>
</evidence>
<dbReference type="PANTHER" id="PTHR22878">
    <property type="entry name" value="DYNEIN HEAVY CHAIN 6, AXONEMAL-LIKE-RELATED"/>
    <property type="match status" value="1"/>
</dbReference>
<dbReference type="Proteomes" id="UP000694396">
    <property type="component" value="Unplaced"/>
</dbReference>
<accession>A0A8C3QUX3</accession>
<reference evidence="2" key="2">
    <citation type="submission" date="2025-09" db="UniProtKB">
        <authorList>
            <consortium name="Ensembl"/>
        </authorList>
    </citation>
    <scope>IDENTIFICATION</scope>
</reference>
<sequence>ANKILPQVIKSDLVKLHYHCCQNKTVHFLPIGDLKLEMPTVNLDREVTVLATVPVVVQSLKRCAVTWQKLISRVLEEQQKKVPQGNGPLAEIDLWREKNATLSALAEQIKLPEVQKVLEILQKAESKFTGDLQIVLSDLKKHQMEAQDSAKFLSTLERHLKNLSSGPGVDVISHTIPALLNALRLVWIMSRVYNKDERMVPFLERISWDISARVRRVVGLQTLFQQDIAAAKKKITEAKTTLEQWKKCYFTTCIRVEESGCKRYWKFDTKRLFEKTDYMVSICQDLYDIFQVTEELYNLFVPELITVTENPKAVEELRREVNIIISPMEDLSFDPFCMETARDWAFVMEEFREDVTVKKMTRFIDESFTTLRSAEAAFDLLVKYKHLQIRETIKEKLMKKFRNVLEQYCKEVEVVKQIFAQNLKDPPRYKNHPPVAGAISWSRSLSQRIQHTITRFQEEEELLASERGKQVEQIYLQVVKKMEEYEHQKYHQWRERTEQMLPLLLKETLLTSATEEPVTTKKSICFTLNFSPEILEIISETKYMELLGLPVPEMARYMALQEDKYLRYTSKLKAMLGRYHKLMEMMNEAETKLLDEYVQELWRILRSGHKRLTWKAVGIGEFILQCTQTIGKLELLVHQIHNISEDISSKLQFIESTNLFKFPHSENGAKEFFDYIKCEQAKEVEQLVRKYSAIPQLLIEVERRVASTNSGKSPKLASYYAYWENRIFQALTQLIVKNLQTFNAAIVANVPLLQIEAVLSVPEVTLQPNASEIEKMTLQSIQDCVEVTKHFIRWMHGTCIECPPQHVKGDEVVTFSFYSDVSQSPLIIEQAVLITQNVHKLLASLSKCLNQWKRYELLWKSDKDTVLERLAAEKPACVVFDEQLQFYMKMAQEVTQQPLIIDEQFIRLQLAPLVSAVQENAKSWVMSLGKLLNELVREENGNCLIELLKRCSF</sequence>
<organism evidence="2 3">
    <name type="scientific">Cyanoderma ruficeps</name>
    <name type="common">rufous-capped babbler</name>
    <dbReference type="NCBI Taxonomy" id="181631"/>
    <lineage>
        <taxon>Eukaryota</taxon>
        <taxon>Metazoa</taxon>
        <taxon>Chordata</taxon>
        <taxon>Craniata</taxon>
        <taxon>Vertebrata</taxon>
        <taxon>Euteleostomi</taxon>
        <taxon>Archelosauria</taxon>
        <taxon>Archosauria</taxon>
        <taxon>Dinosauria</taxon>
        <taxon>Saurischia</taxon>
        <taxon>Theropoda</taxon>
        <taxon>Coelurosauria</taxon>
        <taxon>Aves</taxon>
        <taxon>Neognathae</taxon>
        <taxon>Neoaves</taxon>
        <taxon>Telluraves</taxon>
        <taxon>Australaves</taxon>
        <taxon>Passeriformes</taxon>
        <taxon>Sylvioidea</taxon>
        <taxon>Timaliidae</taxon>
        <taxon>Cyanoderma</taxon>
    </lineage>
</organism>
<dbReference type="GO" id="GO:0045505">
    <property type="term" value="F:dynein intermediate chain binding"/>
    <property type="evidence" value="ECO:0007669"/>
    <property type="project" value="InterPro"/>
</dbReference>
<dbReference type="InterPro" id="IPR026983">
    <property type="entry name" value="DHC"/>
</dbReference>